<dbReference type="Proteomes" id="UP000644147">
    <property type="component" value="Unassembled WGS sequence"/>
</dbReference>
<dbReference type="Pfam" id="PF04397">
    <property type="entry name" value="LytTR"/>
    <property type="match status" value="1"/>
</dbReference>
<accession>A0ABS1C054</accession>
<dbReference type="SMART" id="SM00850">
    <property type="entry name" value="LytTR"/>
    <property type="match status" value="1"/>
</dbReference>
<evidence type="ECO:0000256" key="1">
    <source>
        <dbReference type="PROSITE-ProRule" id="PRU00169"/>
    </source>
</evidence>
<evidence type="ECO:0000259" key="2">
    <source>
        <dbReference type="PROSITE" id="PS50110"/>
    </source>
</evidence>
<dbReference type="PROSITE" id="PS50110">
    <property type="entry name" value="RESPONSE_REGULATORY"/>
    <property type="match status" value="1"/>
</dbReference>
<organism evidence="4 5">
    <name type="scientific">Adhaeribacter terrigena</name>
    <dbReference type="NCBI Taxonomy" id="2793070"/>
    <lineage>
        <taxon>Bacteria</taxon>
        <taxon>Pseudomonadati</taxon>
        <taxon>Bacteroidota</taxon>
        <taxon>Cytophagia</taxon>
        <taxon>Cytophagales</taxon>
        <taxon>Hymenobacteraceae</taxon>
        <taxon>Adhaeribacter</taxon>
    </lineage>
</organism>
<dbReference type="SUPFAM" id="SSF52172">
    <property type="entry name" value="CheY-like"/>
    <property type="match status" value="1"/>
</dbReference>
<dbReference type="Pfam" id="PF00072">
    <property type="entry name" value="Response_reg"/>
    <property type="match status" value="1"/>
</dbReference>
<dbReference type="PROSITE" id="PS50930">
    <property type="entry name" value="HTH_LYTTR"/>
    <property type="match status" value="1"/>
</dbReference>
<reference evidence="4 5" key="1">
    <citation type="submission" date="2020-12" db="EMBL/GenBank/DDBJ databases">
        <title>Bacterial novel species Adhaeribacter sp. BT258 isolated from soil.</title>
        <authorList>
            <person name="Jung H.-Y."/>
        </authorList>
    </citation>
    <scope>NUCLEOTIDE SEQUENCE [LARGE SCALE GENOMIC DNA]</scope>
    <source>
        <strain evidence="4 5">BT258</strain>
    </source>
</reference>
<keyword evidence="1" id="KW-0597">Phosphoprotein</keyword>
<dbReference type="SMART" id="SM00448">
    <property type="entry name" value="REC"/>
    <property type="match status" value="1"/>
</dbReference>
<sequence>MTSVAIDDEPLALELIKNYAGQLPGLELVKIFNDPIAGVHFLKSKPVDLLFIDINMPDISGLDLVRSLKVKPLIIFTTAYKDFAFDGFELEAIDYLLKPFDFDRFSKAVQKAQDFYSFKHGAQTDTEESLFVHSEYKLIKIPISQIEYIESLEDYIRIHLTNAKPVLTLMSLKKVCEKLPHDKFKRIHRGYIIPVSKVKAIANRKVLLTSGKELPISESYLQFIQEWKNS</sequence>
<feature type="domain" description="Response regulatory" evidence="2">
    <location>
        <begin position="2"/>
        <end position="113"/>
    </location>
</feature>
<name>A0ABS1C054_9BACT</name>
<dbReference type="EMBL" id="JAEHFX010000001">
    <property type="protein sequence ID" value="MBK0401885.1"/>
    <property type="molecule type" value="Genomic_DNA"/>
</dbReference>
<evidence type="ECO:0000259" key="3">
    <source>
        <dbReference type="PROSITE" id="PS50930"/>
    </source>
</evidence>
<dbReference type="Gene3D" id="2.40.50.1020">
    <property type="entry name" value="LytTr DNA-binding domain"/>
    <property type="match status" value="1"/>
</dbReference>
<feature type="domain" description="HTH LytTR-type" evidence="3">
    <location>
        <begin position="139"/>
        <end position="230"/>
    </location>
</feature>
<protein>
    <submittedName>
        <fullName evidence="4">Response regulator transcription factor</fullName>
    </submittedName>
</protein>
<evidence type="ECO:0000313" key="4">
    <source>
        <dbReference type="EMBL" id="MBK0401885.1"/>
    </source>
</evidence>
<proteinExistence type="predicted"/>
<gene>
    <name evidence="4" type="ORF">I5M27_02745</name>
</gene>
<evidence type="ECO:0000313" key="5">
    <source>
        <dbReference type="Proteomes" id="UP000644147"/>
    </source>
</evidence>
<dbReference type="Gene3D" id="3.40.50.2300">
    <property type="match status" value="1"/>
</dbReference>
<comment type="caution">
    <text evidence="4">The sequence shown here is derived from an EMBL/GenBank/DDBJ whole genome shotgun (WGS) entry which is preliminary data.</text>
</comment>
<dbReference type="PANTHER" id="PTHR37299:SF1">
    <property type="entry name" value="STAGE 0 SPORULATION PROTEIN A HOMOLOG"/>
    <property type="match status" value="1"/>
</dbReference>
<dbReference type="InterPro" id="IPR011006">
    <property type="entry name" value="CheY-like_superfamily"/>
</dbReference>
<dbReference type="InterPro" id="IPR001789">
    <property type="entry name" value="Sig_transdc_resp-reg_receiver"/>
</dbReference>
<dbReference type="PANTHER" id="PTHR37299">
    <property type="entry name" value="TRANSCRIPTIONAL REGULATOR-RELATED"/>
    <property type="match status" value="1"/>
</dbReference>
<dbReference type="InterPro" id="IPR007492">
    <property type="entry name" value="LytTR_DNA-bd_dom"/>
</dbReference>
<feature type="modified residue" description="4-aspartylphosphate" evidence="1">
    <location>
        <position position="53"/>
    </location>
</feature>
<dbReference type="InterPro" id="IPR046947">
    <property type="entry name" value="LytR-like"/>
</dbReference>
<keyword evidence="5" id="KW-1185">Reference proteome</keyword>